<feature type="repeat" description="TNFR-Cys" evidence="1">
    <location>
        <begin position="49"/>
        <end position="88"/>
    </location>
</feature>
<feature type="disulfide bond" evidence="1">
    <location>
        <begin position="67"/>
        <end position="80"/>
    </location>
</feature>
<dbReference type="InterPro" id="IPR000906">
    <property type="entry name" value="ZU5_dom"/>
</dbReference>
<dbReference type="InterPro" id="IPR001368">
    <property type="entry name" value="TNFR/NGFR_Cys_rich_reg"/>
</dbReference>
<organism evidence="5 6">
    <name type="scientific">Porites evermanni</name>
    <dbReference type="NCBI Taxonomy" id="104178"/>
    <lineage>
        <taxon>Eukaryota</taxon>
        <taxon>Metazoa</taxon>
        <taxon>Cnidaria</taxon>
        <taxon>Anthozoa</taxon>
        <taxon>Hexacorallia</taxon>
        <taxon>Scleractinia</taxon>
        <taxon>Fungiina</taxon>
        <taxon>Poritidae</taxon>
        <taxon>Porites</taxon>
    </lineage>
</organism>
<dbReference type="Pfam" id="PF17217">
    <property type="entry name" value="UPA"/>
    <property type="match status" value="1"/>
</dbReference>
<protein>
    <recommendedName>
        <fullName evidence="4">TNFR-Cys domain-containing protein</fullName>
    </recommendedName>
</protein>
<keyword evidence="3" id="KW-0812">Transmembrane</keyword>
<dbReference type="PANTHER" id="PTHR46605:SF2">
    <property type="entry name" value="TNFR-CYS DOMAIN-CONTAINING PROTEIN"/>
    <property type="match status" value="1"/>
</dbReference>
<dbReference type="PROSITE" id="PS50050">
    <property type="entry name" value="TNFR_NGFR_2"/>
    <property type="match status" value="1"/>
</dbReference>
<dbReference type="InterPro" id="IPR033772">
    <property type="entry name" value="UPA"/>
</dbReference>
<dbReference type="SUPFAM" id="SSF57586">
    <property type="entry name" value="TNF receptor-like"/>
    <property type="match status" value="1"/>
</dbReference>
<keyword evidence="3" id="KW-0472">Membrane</keyword>
<dbReference type="EMBL" id="CALNXI010000404">
    <property type="protein sequence ID" value="CAH3026433.1"/>
    <property type="molecule type" value="Genomic_DNA"/>
</dbReference>
<accession>A0ABN8MAB6</accession>
<dbReference type="Gene3D" id="2.10.50.10">
    <property type="entry name" value="Tumor Necrosis Factor Receptor, subunit A, domain 2"/>
    <property type="match status" value="2"/>
</dbReference>
<dbReference type="Pfam" id="PF00020">
    <property type="entry name" value="TNFR_c6"/>
    <property type="match status" value="1"/>
</dbReference>
<dbReference type="InterPro" id="IPR052302">
    <property type="entry name" value="Neurotrophin_rcpt-DD"/>
</dbReference>
<dbReference type="PROSITE" id="PS00652">
    <property type="entry name" value="TNFR_NGFR_1"/>
    <property type="match status" value="1"/>
</dbReference>
<sequence length="563" mass="62868">MVCREGHLLMKLSHGKHICVPCPKCPPGQGATVPCGGNMPNNVPVTCKACESGEYSDSLSFGSCKPCSKCLPDEAIVAKCTNVSDTRCSCKPCPRGYYRNKTISKCLPCSSCCFLDDTNEVVPQCVSQGLPRSQVCSNLKRKPCDSVKDFVKSSWGLNNWTLVAGFLVFIFISYFAYTSILPRKNNLATKVQCGSYPSHETTEHVTPQQKYEPGTTEDTYQDTREVESEFPVEQNHGHLLFEKTGVEVIAESNDLPLPSQLALQAASHSTKPGFLEKDEIQLSPVITFITSSTIEKPLEIKIPHGANMILSNAKWNFMLKKLVNNVWVTIRQTGQGIRNLIPKSNYVSFKTNHLSTFVVTGKLENISLPAFKRMKVAAFCSETSFGDDVILRLYCFDDCEYSFEKLMKKEQQKGGKLVSSIDSLDFDVNSDRDVEISITDNKGWQLDQASPMKLSNNLLRNSFDIIPQCNLVFHPTTAPDKNKSSFFVVLTLTQDPSTQTMLYASTVIKKAPCSQGYRNELHRNKDLRTHVGIPMEAKQMFDSDGKCIIQMSNVDHNIFKKLF</sequence>
<dbReference type="Proteomes" id="UP001159427">
    <property type="component" value="Unassembled WGS sequence"/>
</dbReference>
<dbReference type="PANTHER" id="PTHR46605">
    <property type="entry name" value="TUMOR NECROSIS FACTOR RECEPTOR"/>
    <property type="match status" value="1"/>
</dbReference>
<evidence type="ECO:0000256" key="3">
    <source>
        <dbReference type="SAM" id="Phobius"/>
    </source>
</evidence>
<feature type="disulfide bond" evidence="1">
    <location>
        <begin position="70"/>
        <end position="88"/>
    </location>
</feature>
<reference evidence="5 6" key="1">
    <citation type="submission" date="2022-05" db="EMBL/GenBank/DDBJ databases">
        <authorList>
            <consortium name="Genoscope - CEA"/>
            <person name="William W."/>
        </authorList>
    </citation>
    <scope>NUCLEOTIDE SEQUENCE [LARGE SCALE GENOMIC DNA]</scope>
</reference>
<dbReference type="Pfam" id="PF00791">
    <property type="entry name" value="ZU5"/>
    <property type="match status" value="1"/>
</dbReference>
<gene>
    <name evidence="5" type="ORF">PEVE_00029046</name>
</gene>
<evidence type="ECO:0000313" key="5">
    <source>
        <dbReference type="EMBL" id="CAH3026433.1"/>
    </source>
</evidence>
<feature type="transmembrane region" description="Helical" evidence="3">
    <location>
        <begin position="157"/>
        <end position="177"/>
    </location>
</feature>
<keyword evidence="3" id="KW-1133">Transmembrane helix</keyword>
<name>A0ABN8MAB6_9CNID</name>
<comment type="caution">
    <text evidence="5">The sequence shown here is derived from an EMBL/GenBank/DDBJ whole genome shotgun (WGS) entry which is preliminary data.</text>
</comment>
<feature type="domain" description="TNFR-Cys" evidence="4">
    <location>
        <begin position="49"/>
        <end position="88"/>
    </location>
</feature>
<evidence type="ECO:0000259" key="4">
    <source>
        <dbReference type="PROSITE" id="PS50050"/>
    </source>
</evidence>
<evidence type="ECO:0000256" key="1">
    <source>
        <dbReference type="PROSITE-ProRule" id="PRU00206"/>
    </source>
</evidence>
<feature type="region of interest" description="Disordered" evidence="2">
    <location>
        <begin position="198"/>
        <end position="218"/>
    </location>
</feature>
<dbReference type="SMART" id="SM00208">
    <property type="entry name" value="TNFR"/>
    <property type="match status" value="2"/>
</dbReference>
<proteinExistence type="predicted"/>
<evidence type="ECO:0000313" key="6">
    <source>
        <dbReference type="Proteomes" id="UP001159427"/>
    </source>
</evidence>
<evidence type="ECO:0000256" key="2">
    <source>
        <dbReference type="SAM" id="MobiDB-lite"/>
    </source>
</evidence>
<keyword evidence="6" id="KW-1185">Reference proteome</keyword>
<keyword evidence="1" id="KW-1015">Disulfide bond</keyword>
<comment type="caution">
    <text evidence="1">Lacks conserved residue(s) required for the propagation of feature annotation.</text>
</comment>